<evidence type="ECO:0000313" key="6">
    <source>
        <dbReference type="Proteomes" id="UP001155145"/>
    </source>
</evidence>
<name>A0A9X1MC92_9MICC</name>
<organism evidence="3 6">
    <name type="scientific">Arthrobacter zhangbolii</name>
    <dbReference type="NCBI Taxonomy" id="2886936"/>
    <lineage>
        <taxon>Bacteria</taxon>
        <taxon>Bacillati</taxon>
        <taxon>Actinomycetota</taxon>
        <taxon>Actinomycetes</taxon>
        <taxon>Micrococcales</taxon>
        <taxon>Micrococcaceae</taxon>
        <taxon>Arthrobacter</taxon>
    </lineage>
</organism>
<feature type="compositionally biased region" description="Pro residues" evidence="1">
    <location>
        <begin position="160"/>
        <end position="180"/>
    </location>
</feature>
<evidence type="ECO:0000313" key="4">
    <source>
        <dbReference type="EMBL" id="UON92256.1"/>
    </source>
</evidence>
<evidence type="ECO:0000313" key="5">
    <source>
        <dbReference type="Proteomes" id="UP000829758"/>
    </source>
</evidence>
<evidence type="ECO:0000256" key="1">
    <source>
        <dbReference type="SAM" id="MobiDB-lite"/>
    </source>
</evidence>
<feature type="compositionally biased region" description="Low complexity" evidence="1">
    <location>
        <begin position="122"/>
        <end position="131"/>
    </location>
</feature>
<dbReference type="Proteomes" id="UP000829758">
    <property type="component" value="Chromosome"/>
</dbReference>
<feature type="compositionally biased region" description="Low complexity" evidence="1">
    <location>
        <begin position="141"/>
        <end position="150"/>
    </location>
</feature>
<sequence length="266" mass="26578">MSGQADDKLYVRGLLAEAGIEESPELVAALLALRSESHGKAPETTGELGGLLAGTPVPLARKSKRTRGIILSAALVGAMAAGATGVAANPDFLIRADPLPSVTFTPQDVPTVEKAAQEPEAESAAEAQVPAAPLPEPTVPPVAEDAPAAEAPEEEVTAPVPAPAAAPEPAPAPVPAPGRPGAPGTGPGNGKVAVPGPQTGHIPGHNRGSGGGLRDTMGSGVPNTKNRAVVPEKGRGQSSQEHGRNDQFHPGQGQSYPGHGGPGRDR</sequence>
<evidence type="ECO:0000256" key="2">
    <source>
        <dbReference type="SAM" id="Phobius"/>
    </source>
</evidence>
<accession>A0A9X1MC92</accession>
<dbReference type="AlphaFoldDB" id="A0A9X1MC92"/>
<dbReference type="RefSeq" id="WP_227929719.1">
    <property type="nucleotide sequence ID" value="NZ_CP094984.1"/>
</dbReference>
<keyword evidence="2" id="KW-1133">Transmembrane helix</keyword>
<dbReference type="EMBL" id="CP094984">
    <property type="protein sequence ID" value="UON92256.1"/>
    <property type="molecule type" value="Genomic_DNA"/>
</dbReference>
<keyword evidence="5" id="KW-1185">Reference proteome</keyword>
<dbReference type="Proteomes" id="UP001155145">
    <property type="component" value="Unassembled WGS sequence"/>
</dbReference>
<gene>
    <name evidence="3" type="ORF">LJ755_15960</name>
    <name evidence="4" type="ORF">MUK71_00930</name>
</gene>
<proteinExistence type="predicted"/>
<keyword evidence="2" id="KW-0812">Transmembrane</keyword>
<feature type="region of interest" description="Disordered" evidence="1">
    <location>
        <begin position="111"/>
        <end position="266"/>
    </location>
</feature>
<dbReference type="EMBL" id="JAJFZT010000013">
    <property type="protein sequence ID" value="MCC3274219.1"/>
    <property type="molecule type" value="Genomic_DNA"/>
</dbReference>
<evidence type="ECO:0000313" key="3">
    <source>
        <dbReference type="EMBL" id="MCC3274219.1"/>
    </source>
</evidence>
<reference evidence="3" key="1">
    <citation type="submission" date="2021-10" db="EMBL/GenBank/DDBJ databases">
        <title>Novel species in genus Arthrobacter.</title>
        <authorList>
            <person name="Liu Y."/>
        </authorList>
    </citation>
    <scope>NUCLEOTIDE SEQUENCE</scope>
    <source>
        <strain evidence="3">Zg-Y462</strain>
        <strain evidence="5">zg-Y462</strain>
    </source>
</reference>
<keyword evidence="2" id="KW-0472">Membrane</keyword>
<feature type="compositionally biased region" description="Basic and acidic residues" evidence="1">
    <location>
        <begin position="230"/>
        <end position="247"/>
    </location>
</feature>
<protein>
    <submittedName>
        <fullName evidence="3">Uncharacterized protein</fullName>
    </submittedName>
</protein>
<feature type="transmembrane region" description="Helical" evidence="2">
    <location>
        <begin position="69"/>
        <end position="88"/>
    </location>
</feature>